<name>A0A1F6WB83_9BACT</name>
<dbReference type="EMBL" id="MFUJ01000023">
    <property type="protein sequence ID" value="OGI79170.1"/>
    <property type="molecule type" value="Genomic_DNA"/>
</dbReference>
<dbReference type="Proteomes" id="UP000177052">
    <property type="component" value="Unassembled WGS sequence"/>
</dbReference>
<dbReference type="AlphaFoldDB" id="A0A1F6WB83"/>
<comment type="caution">
    <text evidence="1">The sequence shown here is derived from an EMBL/GenBank/DDBJ whole genome shotgun (WGS) entry which is preliminary data.</text>
</comment>
<evidence type="ECO:0000313" key="2">
    <source>
        <dbReference type="Proteomes" id="UP000177052"/>
    </source>
</evidence>
<protein>
    <submittedName>
        <fullName evidence="1">Uncharacterized protein</fullName>
    </submittedName>
</protein>
<organism evidence="1 2">
    <name type="scientific">Candidatus Nomurabacteria bacterium RIFCSPHIGHO2_12_FULL_37_29</name>
    <dbReference type="NCBI Taxonomy" id="1801759"/>
    <lineage>
        <taxon>Bacteria</taxon>
        <taxon>Candidatus Nomuraibacteriota</taxon>
    </lineage>
</organism>
<proteinExistence type="predicted"/>
<reference evidence="1 2" key="1">
    <citation type="journal article" date="2016" name="Nat. Commun.">
        <title>Thousands of microbial genomes shed light on interconnected biogeochemical processes in an aquifer system.</title>
        <authorList>
            <person name="Anantharaman K."/>
            <person name="Brown C.T."/>
            <person name="Hug L.A."/>
            <person name="Sharon I."/>
            <person name="Castelle C.J."/>
            <person name="Probst A.J."/>
            <person name="Thomas B.C."/>
            <person name="Singh A."/>
            <person name="Wilkins M.J."/>
            <person name="Karaoz U."/>
            <person name="Brodie E.L."/>
            <person name="Williams K.H."/>
            <person name="Hubbard S.S."/>
            <person name="Banfield J.F."/>
        </authorList>
    </citation>
    <scope>NUCLEOTIDE SEQUENCE [LARGE SCALE GENOMIC DNA]</scope>
</reference>
<sequence>MIDTVKIRIPREKMRTLAGEHFPKWELVGQDARKYKRLAKNPTPTQKKENYFPKLWSYARWLDGKYQSVYIIIEFSVPKLLFQNSLYEVVENDFRAVILALKERLQEMGEIVSMETLENAEVMSVHASKNIILKEYITLSILKELRKINISKKFHLSEEKFKNGGHILHIYTDIHSVSFYDKLFELDQGPTKAFDKDQTPSQKMLYSKIKKLNPMLEVLRMEVRLIRRPKMNSVLKNLGFKENPTLKDVFKKDICQKIVLFYWEEVIKGENIFLFELSNNPMKLYARILQTNPKIKVKEAMNLVALSVLAKDDGGIREFRTLTEKRTKQRNWYRISDGIKKLNKLAEKQPLHSWVKQIDDAIKEFKPLKESDVIP</sequence>
<evidence type="ECO:0000313" key="1">
    <source>
        <dbReference type="EMBL" id="OGI79170.1"/>
    </source>
</evidence>
<accession>A0A1F6WB83</accession>
<gene>
    <name evidence="1" type="ORF">A3F19_00145</name>
</gene>